<accession>A0A109JTN2</accession>
<evidence type="ECO:0008006" key="7">
    <source>
        <dbReference type="Google" id="ProtNLM"/>
    </source>
</evidence>
<dbReference type="PANTHER" id="PTHR36153">
    <property type="entry name" value="INNER MEMBRANE PROTEIN-RELATED"/>
    <property type="match status" value="1"/>
</dbReference>
<dbReference type="SUPFAM" id="SSF52540">
    <property type="entry name" value="P-loop containing nucleoside triphosphate hydrolases"/>
    <property type="match status" value="1"/>
</dbReference>
<evidence type="ECO:0000259" key="2">
    <source>
        <dbReference type="Pfam" id="PF06744"/>
    </source>
</evidence>
<keyword evidence="1" id="KW-1133">Transmembrane helix</keyword>
<dbReference type="InterPro" id="IPR017731">
    <property type="entry name" value="TssM1-like"/>
</dbReference>
<dbReference type="InterPro" id="IPR025743">
    <property type="entry name" value="TssM1_N"/>
</dbReference>
<feature type="domain" description="Type VI secretion system IcmF C-terminal" evidence="2">
    <location>
        <begin position="1065"/>
        <end position="1171"/>
    </location>
</feature>
<evidence type="ECO:0000313" key="6">
    <source>
        <dbReference type="Proteomes" id="UP000057737"/>
    </source>
</evidence>
<evidence type="ECO:0000259" key="4">
    <source>
        <dbReference type="Pfam" id="PF14331"/>
    </source>
</evidence>
<dbReference type="InterPro" id="IPR027417">
    <property type="entry name" value="P-loop_NTPase"/>
</dbReference>
<dbReference type="Proteomes" id="UP000057737">
    <property type="component" value="Unassembled WGS sequence"/>
</dbReference>
<reference evidence="5 6" key="1">
    <citation type="submission" date="2015-11" db="EMBL/GenBank/DDBJ databases">
        <title>Draft Genome Sequence of the Strain BR 10303 (Bradyrhizobium sp.) isolated from nodules of Centrolobium paraense.</title>
        <authorList>
            <person name="Zelli J.E."/>
            <person name="Simoes-Araujo J.L."/>
            <person name="Barauna A.C."/>
            <person name="Silva K."/>
        </authorList>
    </citation>
    <scope>NUCLEOTIDE SEQUENCE [LARGE SCALE GENOMIC DNA]</scope>
    <source>
        <strain evidence="5 6">BR 10303</strain>
    </source>
</reference>
<feature type="transmembrane region" description="Helical" evidence="1">
    <location>
        <begin position="449"/>
        <end position="471"/>
    </location>
</feature>
<organism evidence="5 6">
    <name type="scientific">Bradyrhizobium macuxiense</name>
    <dbReference type="NCBI Taxonomy" id="1755647"/>
    <lineage>
        <taxon>Bacteria</taxon>
        <taxon>Pseudomonadati</taxon>
        <taxon>Pseudomonadota</taxon>
        <taxon>Alphaproteobacteria</taxon>
        <taxon>Hyphomicrobiales</taxon>
        <taxon>Nitrobacteraceae</taxon>
        <taxon>Bradyrhizobium</taxon>
    </lineage>
</organism>
<keyword evidence="1" id="KW-0812">Transmembrane</keyword>
<proteinExistence type="predicted"/>
<dbReference type="PANTHER" id="PTHR36153:SF1">
    <property type="entry name" value="TYPE VI SECRETION SYSTEM COMPONENT TSSM1"/>
    <property type="match status" value="1"/>
</dbReference>
<dbReference type="Gene3D" id="3.40.50.300">
    <property type="entry name" value="P-loop containing nucleotide triphosphate hydrolases"/>
    <property type="match status" value="1"/>
</dbReference>
<dbReference type="NCBIfam" id="TIGR03348">
    <property type="entry name" value="VI_IcmF"/>
    <property type="match status" value="1"/>
</dbReference>
<keyword evidence="1" id="KW-0472">Membrane</keyword>
<evidence type="ECO:0000256" key="1">
    <source>
        <dbReference type="SAM" id="Phobius"/>
    </source>
</evidence>
<sequence>MQVFGAHFAALFSVRGIMTLIGSAAIGLLIWFGGPYLDLFDRHPLQSVTVRAGTIVGVFLAMMFVILVRHWLARRANRRVIKSLMESEGLISSSSDRSREEVELIRKRFEGALKVLRDTVFAGKRGPSYLFELPWYIIIGPPGAGKTTILRNSGLEFPLAEQLGIEPVAGVGGTRNCDWWFTDEAVFIDTASRYTTQETDAEVDRAAWHGFLDLLITHRRQRPINGVLVAISLSDLLLCDEDRRRRLVGSIRSRIQELLKKCGMRIPVYVLVTKCDLLSGFSEYFDNLDQEGRAQVWGKTFLLDAAGDHVSDVVTLEIEELAERLESKLPFRMQAERNLSRRAIMYAFPKEFWGIRAAVTGFVSEVFRMSRFEIRPMLRGVYFTSGRQEGTPIERVRGAISRSFGLPSAPPLSSIGPGKAFFIKRLMTDVIFTEQGLVGRNVRLEHKLALVHGCGYIAAVMLAMAALAQWYGAFTRSDVRIAETRNAAQTLQAHLQEVREPLDLKKLLPVLNAARRLPQAAGEATWYAWLEGFGISATPALAPAAQEAYDHILIDRLLPVFASRLAARIEALLRAGNDALLDQAKEAFRTYLMLSNPRHFDRDKVEQAALTEVALAFALDTASASELKEHFARLIELLPKPITADQKFVIAVGSRLLERPLVEQVYIRLLREAAQNTYLRPIDLVNLLGSGELELRAPQIVAPAIMQHDPSYSSKGAIIPGIFTRDGFLDFLLHRLPPIIKEEQSDDWILAGSPLDAADTQQLALKVIDRYVDDYIRIWTSALNNIRVVKFDDMQRGAVILRGLAGSQSSLLQVISLVRDHTNLPPIGELTGAKTGVAASAVFSAAFGDAPWPGTRITEAFRPLAKLTTAEVPGQPAGMDQIRDRFGGLYAAMANIASAPDPGRTALQLVQRRAKDPNNDSFGALRADSALRPELVRTIMNDIALATWSILLKQAHDYVNAVWIGEVVPLCAAAIFQRYPMYATATEDVTLKDFSDFFRPGGVLDDFFQRYLSPLVAQGRNGLVPATIDGAAVPIHANALAQFQRAQEIRKAFFSGSGSAPAVKFSIKPVYLASDLLRATFVMDGKEIVYRHEAPRSYDLEWPTRTEASTASITLTAVDGAEEKIESSGPWALFRLVGASRLSSRGTSDRFTITIGRPERPNAAYELRAESVSNPFSLNVLRSFRCPNNL</sequence>
<feature type="domain" description="IcmF-related" evidence="3">
    <location>
        <begin position="508"/>
        <end position="823"/>
    </location>
</feature>
<comment type="caution">
    <text evidence="5">The sequence shown here is derived from an EMBL/GenBank/DDBJ whole genome shotgun (WGS) entry which is preliminary data.</text>
</comment>
<dbReference type="Pfam" id="PF14331">
    <property type="entry name" value="IcmF-related_N"/>
    <property type="match status" value="1"/>
</dbReference>
<protein>
    <recommendedName>
        <fullName evidence="7">Type VI secretion system protein ImpL</fullName>
    </recommendedName>
</protein>
<dbReference type="Pfam" id="PF06761">
    <property type="entry name" value="IcmF-related"/>
    <property type="match status" value="1"/>
</dbReference>
<dbReference type="EMBL" id="LNCU01000070">
    <property type="protein sequence ID" value="KWV54705.1"/>
    <property type="molecule type" value="Genomic_DNA"/>
</dbReference>
<dbReference type="Pfam" id="PF06744">
    <property type="entry name" value="IcmF_C"/>
    <property type="match status" value="1"/>
</dbReference>
<dbReference type="InterPro" id="IPR010623">
    <property type="entry name" value="IcmF_C"/>
</dbReference>
<dbReference type="InterPro" id="IPR009612">
    <property type="entry name" value="IcmF-rel"/>
</dbReference>
<gene>
    <name evidence="5" type="ORF">AS156_06990</name>
</gene>
<name>A0A109JTN2_9BRAD</name>
<feature type="domain" description="Type VI secretion system component TssM1 N-terminal" evidence="4">
    <location>
        <begin position="202"/>
        <end position="458"/>
    </location>
</feature>
<evidence type="ECO:0000313" key="5">
    <source>
        <dbReference type="EMBL" id="KWV54705.1"/>
    </source>
</evidence>
<evidence type="ECO:0000259" key="3">
    <source>
        <dbReference type="Pfam" id="PF06761"/>
    </source>
</evidence>
<dbReference type="AlphaFoldDB" id="A0A109JTN2"/>
<keyword evidence="6" id="KW-1185">Reference proteome</keyword>
<feature type="transmembrane region" description="Helical" evidence="1">
    <location>
        <begin position="12"/>
        <end position="32"/>
    </location>
</feature>
<dbReference type="InterPro" id="IPR053156">
    <property type="entry name" value="T6SS_TssM-like"/>
</dbReference>
<dbReference type="CDD" id="cd00882">
    <property type="entry name" value="Ras_like_GTPase"/>
    <property type="match status" value="1"/>
</dbReference>
<feature type="transmembrane region" description="Helical" evidence="1">
    <location>
        <begin position="52"/>
        <end position="72"/>
    </location>
</feature>